<name>A0A839TUQ3_9BACL</name>
<dbReference type="Proteomes" id="UP000517523">
    <property type="component" value="Unassembled WGS sequence"/>
</dbReference>
<sequence>MILNKGNLAWPSTLKTAPAYPELAEDLSCDVLIIGGGMGGALLAHKLSGANLQAVLLEKGRIAEGSSSANTGLLQSFNDKSLTSIIHTFGEQTGITFYQMCRDAMRQLKEAARVLKLEPELIPRSSLYYASTEEDVAYLKEEHETLRKHGFETSYWDSSDIASRFPFSKPAALYTAGDAEVNPFRFVHGLVQYAADHGVRVYENSPVVHLEYEEDGVVCYTRTGRIFARKVVHASGYETQEEKPDRNALLQTTYAIVTSPVPDFTGWHERCLIWETARPYLYMRTTPDNRIVAGGLDEHPVAPEEREGRIRHKSEMLLNEIKALFPRYAGIQADYAWASLFGLTHDGLPMIGPHSRYPHSYFIEAYGGNGTVYCMIAADLLSDVLCGKTRPELEIFALERTSKPSPKAQVPGFGLTD</sequence>
<comment type="caution">
    <text evidence="2">The sequence shown here is derived from an EMBL/GenBank/DDBJ whole genome shotgun (WGS) entry which is preliminary data.</text>
</comment>
<dbReference type="AlphaFoldDB" id="A0A839TUQ3"/>
<dbReference type="Gene3D" id="3.50.50.60">
    <property type="entry name" value="FAD/NAD(P)-binding domain"/>
    <property type="match status" value="1"/>
</dbReference>
<dbReference type="SUPFAM" id="SSF51905">
    <property type="entry name" value="FAD/NAD(P)-binding domain"/>
    <property type="match status" value="1"/>
</dbReference>
<dbReference type="InterPro" id="IPR036188">
    <property type="entry name" value="FAD/NAD-bd_sf"/>
</dbReference>
<dbReference type="PANTHER" id="PTHR13847:SF201">
    <property type="entry name" value="PUTATIBE OXIDOREDUCTASE"/>
    <property type="match status" value="1"/>
</dbReference>
<gene>
    <name evidence="2" type="ORF">FHS19_004005</name>
</gene>
<dbReference type="GO" id="GO:0005737">
    <property type="term" value="C:cytoplasm"/>
    <property type="evidence" value="ECO:0007669"/>
    <property type="project" value="TreeGrafter"/>
</dbReference>
<organism evidence="2 3">
    <name type="scientific">Paenibacillus rhizosphaerae</name>
    <dbReference type="NCBI Taxonomy" id="297318"/>
    <lineage>
        <taxon>Bacteria</taxon>
        <taxon>Bacillati</taxon>
        <taxon>Bacillota</taxon>
        <taxon>Bacilli</taxon>
        <taxon>Bacillales</taxon>
        <taxon>Paenibacillaceae</taxon>
        <taxon>Paenibacillus</taxon>
    </lineage>
</organism>
<evidence type="ECO:0000313" key="2">
    <source>
        <dbReference type="EMBL" id="MBB3129330.1"/>
    </source>
</evidence>
<accession>A0A839TUQ3</accession>
<evidence type="ECO:0000313" key="3">
    <source>
        <dbReference type="Proteomes" id="UP000517523"/>
    </source>
</evidence>
<dbReference type="InterPro" id="IPR006076">
    <property type="entry name" value="FAD-dep_OxRdtase"/>
</dbReference>
<feature type="domain" description="FAD dependent oxidoreductase" evidence="1">
    <location>
        <begin position="30"/>
        <end position="383"/>
    </location>
</feature>
<reference evidence="2 3" key="1">
    <citation type="submission" date="2020-08" db="EMBL/GenBank/DDBJ databases">
        <title>Genomic Encyclopedia of Type Strains, Phase III (KMG-III): the genomes of soil and plant-associated and newly described type strains.</title>
        <authorList>
            <person name="Whitman W."/>
        </authorList>
    </citation>
    <scope>NUCLEOTIDE SEQUENCE [LARGE SCALE GENOMIC DNA]</scope>
    <source>
        <strain evidence="2 3">CECT 5831</strain>
    </source>
</reference>
<proteinExistence type="predicted"/>
<protein>
    <submittedName>
        <fullName evidence="2">Glycine/D-amino acid oxidase-like deaminating enzyme</fullName>
    </submittedName>
</protein>
<dbReference type="Gene3D" id="3.30.9.10">
    <property type="entry name" value="D-Amino Acid Oxidase, subunit A, domain 2"/>
    <property type="match status" value="1"/>
</dbReference>
<dbReference type="PANTHER" id="PTHR13847">
    <property type="entry name" value="SARCOSINE DEHYDROGENASE-RELATED"/>
    <property type="match status" value="1"/>
</dbReference>
<evidence type="ECO:0000259" key="1">
    <source>
        <dbReference type="Pfam" id="PF01266"/>
    </source>
</evidence>
<dbReference type="Pfam" id="PF01266">
    <property type="entry name" value="DAO"/>
    <property type="match status" value="1"/>
</dbReference>
<dbReference type="EMBL" id="JACHXJ010000003">
    <property type="protein sequence ID" value="MBB3129330.1"/>
    <property type="molecule type" value="Genomic_DNA"/>
</dbReference>
<dbReference type="RefSeq" id="WP_183583518.1">
    <property type="nucleotide sequence ID" value="NZ_JACHXJ010000003.1"/>
</dbReference>